<keyword evidence="3" id="KW-0808">Transferase</keyword>
<keyword evidence="4" id="KW-1185">Reference proteome</keyword>
<dbReference type="InterPro" id="IPR028098">
    <property type="entry name" value="Glyco_trans_4-like_N"/>
</dbReference>
<dbReference type="PANTHER" id="PTHR45947">
    <property type="entry name" value="SULFOQUINOVOSYL TRANSFERASE SQD2"/>
    <property type="match status" value="1"/>
</dbReference>
<protein>
    <submittedName>
        <fullName evidence="3">Glycosyltransferase family 4 protein</fullName>
    </submittedName>
</protein>
<dbReference type="SUPFAM" id="SSF53756">
    <property type="entry name" value="UDP-Glycosyltransferase/glycogen phosphorylase"/>
    <property type="match status" value="1"/>
</dbReference>
<dbReference type="OrthoDB" id="17979at2157"/>
<gene>
    <name evidence="3" type="ORF">HZS54_13420</name>
</gene>
<dbReference type="PANTHER" id="PTHR45947:SF3">
    <property type="entry name" value="SULFOQUINOVOSYL TRANSFERASE SQD2"/>
    <property type="match status" value="1"/>
</dbReference>
<dbReference type="CDD" id="cd03801">
    <property type="entry name" value="GT4_PimA-like"/>
    <property type="match status" value="1"/>
</dbReference>
<reference evidence="3 4" key="1">
    <citation type="submission" date="2020-07" db="EMBL/GenBank/DDBJ databases">
        <title>Halosimplex litoreum sp. nov. and Halosimplex rubrum sp. nov., isolated from different salt environments.</title>
        <authorList>
            <person name="Cui H."/>
        </authorList>
    </citation>
    <scope>NUCLEOTIDE SEQUENCE [LARGE SCALE GENOMIC DNA]</scope>
    <source>
        <strain evidence="3 4">R2</strain>
    </source>
</reference>
<proteinExistence type="predicted"/>
<evidence type="ECO:0000313" key="4">
    <source>
        <dbReference type="Proteomes" id="UP000509346"/>
    </source>
</evidence>
<dbReference type="Pfam" id="PF13439">
    <property type="entry name" value="Glyco_transf_4"/>
    <property type="match status" value="1"/>
</dbReference>
<dbReference type="GeneID" id="56083607"/>
<sequence length="351" mass="39626">MRVSHYFEGEGVVTGGFAQSVNNQREVMDRHGIDYATEPTLDCDLLHLNNAGPRSIYYAKRARRRKIPVLFHTHNTAADFRDSFVLSNALARPLKPFLAYAYDQADHLVCPSEHNQDVIAGYTDTPSTVISNGFDGGRFDGWDDPDLRAEYLDRYDLEPPVVFMFGHVIKRKGLDTFVEVARRLPEYDFAWFGYLNPTGGRFDRFLQPRETRKLVENSPDNCTFTGYIEDPRGAPAAGDVFFWPSRNENEGMALLEAMHCGKPPVVRDIPTYEWLADGDDCRKAETADEFVEAIAELCEDERERERIGDSAAETTERFTLDAVGEQLVTLYDELVSGTTNERTPTGSSTHG</sequence>
<dbReference type="KEGG" id="hpel:HZS54_13420"/>
<organism evidence="3 4">
    <name type="scientific">Halosimplex pelagicum</name>
    <dbReference type="NCBI Taxonomy" id="869886"/>
    <lineage>
        <taxon>Archaea</taxon>
        <taxon>Methanobacteriati</taxon>
        <taxon>Methanobacteriota</taxon>
        <taxon>Stenosarchaea group</taxon>
        <taxon>Halobacteria</taxon>
        <taxon>Halobacteriales</taxon>
        <taxon>Haloarculaceae</taxon>
        <taxon>Halosimplex</taxon>
    </lineage>
</organism>
<dbReference type="Gene3D" id="3.40.50.2000">
    <property type="entry name" value="Glycogen Phosphorylase B"/>
    <property type="match status" value="2"/>
</dbReference>
<feature type="domain" description="Glycosyl transferase family 1" evidence="1">
    <location>
        <begin position="157"/>
        <end position="312"/>
    </location>
</feature>
<dbReference type="RefSeq" id="WP_179917627.1">
    <property type="nucleotide sequence ID" value="NZ_CP058909.1"/>
</dbReference>
<feature type="domain" description="Glycosyltransferase subfamily 4-like N-terminal" evidence="2">
    <location>
        <begin position="42"/>
        <end position="135"/>
    </location>
</feature>
<accession>A0A7D5TUP9</accession>
<dbReference type="InterPro" id="IPR050194">
    <property type="entry name" value="Glycosyltransferase_grp1"/>
</dbReference>
<dbReference type="Pfam" id="PF00534">
    <property type="entry name" value="Glycos_transf_1"/>
    <property type="match status" value="1"/>
</dbReference>
<dbReference type="GO" id="GO:0016757">
    <property type="term" value="F:glycosyltransferase activity"/>
    <property type="evidence" value="ECO:0007669"/>
    <property type="project" value="InterPro"/>
</dbReference>
<dbReference type="Proteomes" id="UP000509346">
    <property type="component" value="Chromosome"/>
</dbReference>
<evidence type="ECO:0000259" key="1">
    <source>
        <dbReference type="Pfam" id="PF00534"/>
    </source>
</evidence>
<dbReference type="EMBL" id="CP058909">
    <property type="protein sequence ID" value="QLH82554.1"/>
    <property type="molecule type" value="Genomic_DNA"/>
</dbReference>
<evidence type="ECO:0000313" key="3">
    <source>
        <dbReference type="EMBL" id="QLH82554.1"/>
    </source>
</evidence>
<evidence type="ECO:0000259" key="2">
    <source>
        <dbReference type="Pfam" id="PF13439"/>
    </source>
</evidence>
<dbReference type="AlphaFoldDB" id="A0A7D5TUP9"/>
<name>A0A7D5TUP9_9EURY</name>
<dbReference type="InterPro" id="IPR001296">
    <property type="entry name" value="Glyco_trans_1"/>
</dbReference>